<dbReference type="Proteomes" id="UP000732378">
    <property type="component" value="Unassembled WGS sequence"/>
</dbReference>
<accession>A0ABS2MBG4</accession>
<proteinExistence type="predicted"/>
<protein>
    <submittedName>
        <fullName evidence="1">Uncharacterized protein</fullName>
    </submittedName>
</protein>
<keyword evidence="2" id="KW-1185">Reference proteome</keyword>
<name>A0ABS2MBG4_9ACTN</name>
<sequence length="182" mass="19212">METVLEVLEGADFLRLAKPLTVAGVEFEFEAAARGTGASHDLVVVASSSMPARRLLRLVGVLARTLDMAQSPRPVTVIVLGPMAASDKSDLERSARVLILDTEDPTVEQVERAAAVLLPIRLPSVMDTGGDPLGEVITVLGPDATAEHTRFVDAAVGGPERVRTVLLDYVDTAVSEGEGIDD</sequence>
<gene>
    <name evidence="1" type="ORF">JOE61_002352</name>
</gene>
<comment type="caution">
    <text evidence="1">The sequence shown here is derived from an EMBL/GenBank/DDBJ whole genome shotgun (WGS) entry which is preliminary data.</text>
</comment>
<evidence type="ECO:0000313" key="2">
    <source>
        <dbReference type="Proteomes" id="UP000732378"/>
    </source>
</evidence>
<reference evidence="1 2" key="1">
    <citation type="submission" date="2021-01" db="EMBL/GenBank/DDBJ databases">
        <title>Sequencing the genomes of 1000 actinobacteria strains.</title>
        <authorList>
            <person name="Klenk H.-P."/>
        </authorList>
    </citation>
    <scope>NUCLEOTIDE SEQUENCE [LARGE SCALE GENOMIC DNA]</scope>
    <source>
        <strain evidence="1 2">DSM 18239</strain>
    </source>
</reference>
<dbReference type="EMBL" id="JAFBBZ010000001">
    <property type="protein sequence ID" value="MBM7508538.1"/>
    <property type="molecule type" value="Genomic_DNA"/>
</dbReference>
<organism evidence="1 2">
    <name type="scientific">Nocardioides salarius</name>
    <dbReference type="NCBI Taxonomy" id="374513"/>
    <lineage>
        <taxon>Bacteria</taxon>
        <taxon>Bacillati</taxon>
        <taxon>Actinomycetota</taxon>
        <taxon>Actinomycetes</taxon>
        <taxon>Propionibacteriales</taxon>
        <taxon>Nocardioidaceae</taxon>
        <taxon>Nocardioides</taxon>
    </lineage>
</organism>
<evidence type="ECO:0000313" key="1">
    <source>
        <dbReference type="EMBL" id="MBM7508538.1"/>
    </source>
</evidence>
<dbReference type="RefSeq" id="WP_193668412.1">
    <property type="nucleotide sequence ID" value="NZ_JACDTV010000004.1"/>
</dbReference>